<feature type="domain" description="HTH LytTR-type" evidence="3">
    <location>
        <begin position="136"/>
        <end position="234"/>
    </location>
</feature>
<name>A0A6M0IQI9_9BACT</name>
<keyword evidence="5" id="KW-1185">Reference proteome</keyword>
<dbReference type="InterPro" id="IPR011006">
    <property type="entry name" value="CheY-like_superfamily"/>
</dbReference>
<feature type="modified residue" description="4-aspartylphosphate" evidence="1">
    <location>
        <position position="56"/>
    </location>
</feature>
<gene>
    <name evidence="4" type="ORF">GK091_27065</name>
</gene>
<dbReference type="PANTHER" id="PTHR37299">
    <property type="entry name" value="TRANSCRIPTIONAL REGULATOR-RELATED"/>
    <property type="match status" value="1"/>
</dbReference>
<dbReference type="PANTHER" id="PTHR37299:SF1">
    <property type="entry name" value="STAGE 0 SPORULATION PROTEIN A HOMOLOG"/>
    <property type="match status" value="1"/>
</dbReference>
<evidence type="ECO:0000259" key="2">
    <source>
        <dbReference type="PROSITE" id="PS50110"/>
    </source>
</evidence>
<dbReference type="SUPFAM" id="SSF52172">
    <property type="entry name" value="CheY-like"/>
    <property type="match status" value="1"/>
</dbReference>
<proteinExistence type="predicted"/>
<dbReference type="Gene3D" id="3.40.50.2300">
    <property type="match status" value="1"/>
</dbReference>
<evidence type="ECO:0000259" key="3">
    <source>
        <dbReference type="PROSITE" id="PS50930"/>
    </source>
</evidence>
<dbReference type="PROSITE" id="PS50110">
    <property type="entry name" value="RESPONSE_REGULATORY"/>
    <property type="match status" value="1"/>
</dbReference>
<dbReference type="Pfam" id="PF00072">
    <property type="entry name" value="Response_reg"/>
    <property type="match status" value="1"/>
</dbReference>
<dbReference type="PROSITE" id="PS50930">
    <property type="entry name" value="HTH_LYTTR"/>
    <property type="match status" value="1"/>
</dbReference>
<dbReference type="Proteomes" id="UP000477386">
    <property type="component" value="Unassembled WGS sequence"/>
</dbReference>
<accession>A0A6M0IQI9</accession>
<dbReference type="GO" id="GO:0003677">
    <property type="term" value="F:DNA binding"/>
    <property type="evidence" value="ECO:0007669"/>
    <property type="project" value="InterPro"/>
</dbReference>
<dbReference type="Gene3D" id="2.40.50.1020">
    <property type="entry name" value="LytTr DNA-binding domain"/>
    <property type="match status" value="1"/>
</dbReference>
<comment type="caution">
    <text evidence="4">The sequence shown here is derived from an EMBL/GenBank/DDBJ whole genome shotgun (WGS) entry which is preliminary data.</text>
</comment>
<evidence type="ECO:0000313" key="4">
    <source>
        <dbReference type="EMBL" id="NEU70556.1"/>
    </source>
</evidence>
<keyword evidence="1" id="KW-0597">Phosphoprotein</keyword>
<dbReference type="InterPro" id="IPR007492">
    <property type="entry name" value="LytTR_DNA-bd_dom"/>
</dbReference>
<dbReference type="Pfam" id="PF04397">
    <property type="entry name" value="LytTR"/>
    <property type="match status" value="1"/>
</dbReference>
<protein>
    <submittedName>
        <fullName evidence="4">Response regulator transcription factor</fullName>
    </submittedName>
</protein>
<sequence length="234" mass="26632">MDQFTCLLVDDEPLARELLVTYCGYLPQLRIEAVCGNAFEAKTMLQEKAIAILFLDIHMPVLDGIGFLQTLKTRPQVIMTTAYKEYAVNAFDLAVCDYLVKPFSLERFIRAVDKATENIGSLNNHNPVAKEADDHLFIKTEGKLYRINHDELLFAEANGNYTKIITTDKPLTPAMSFSSLEQQLPATQFVKVHRSFIINKSKVRRIEGNRVFIGEQEIPIGKNYRDELFKKLGL</sequence>
<dbReference type="AlphaFoldDB" id="A0A6M0IQI9"/>
<dbReference type="EMBL" id="JAAGNZ010000006">
    <property type="protein sequence ID" value="NEU70556.1"/>
    <property type="molecule type" value="Genomic_DNA"/>
</dbReference>
<dbReference type="InterPro" id="IPR001789">
    <property type="entry name" value="Sig_transdc_resp-reg_receiver"/>
</dbReference>
<evidence type="ECO:0000256" key="1">
    <source>
        <dbReference type="PROSITE-ProRule" id="PRU00169"/>
    </source>
</evidence>
<reference evidence="4 5" key="1">
    <citation type="submission" date="2020-02" db="EMBL/GenBank/DDBJ databases">
        <title>Draft genome sequence of two Spirosoma agri KCTC 52727 and Spirosoma terrae KCTC 52035.</title>
        <authorList>
            <person name="Rojas J."/>
            <person name="Ambika Manirajan B."/>
            <person name="Ratering S."/>
            <person name="Suarez C."/>
            <person name="Schnell S."/>
        </authorList>
    </citation>
    <scope>NUCLEOTIDE SEQUENCE [LARGE SCALE GENOMIC DNA]</scope>
    <source>
        <strain evidence="4 5">KCTC 52727</strain>
    </source>
</reference>
<organism evidence="4 5">
    <name type="scientific">Spirosoma agri</name>
    <dbReference type="NCBI Taxonomy" id="1987381"/>
    <lineage>
        <taxon>Bacteria</taxon>
        <taxon>Pseudomonadati</taxon>
        <taxon>Bacteroidota</taxon>
        <taxon>Cytophagia</taxon>
        <taxon>Cytophagales</taxon>
        <taxon>Cytophagaceae</taxon>
        <taxon>Spirosoma</taxon>
    </lineage>
</organism>
<dbReference type="InterPro" id="IPR046947">
    <property type="entry name" value="LytR-like"/>
</dbReference>
<evidence type="ECO:0000313" key="5">
    <source>
        <dbReference type="Proteomes" id="UP000477386"/>
    </source>
</evidence>
<dbReference type="RefSeq" id="WP_164043871.1">
    <property type="nucleotide sequence ID" value="NZ_JAAGNZ010000006.1"/>
</dbReference>
<feature type="domain" description="Response regulatory" evidence="2">
    <location>
        <begin position="5"/>
        <end position="116"/>
    </location>
</feature>
<dbReference type="SMART" id="SM00448">
    <property type="entry name" value="REC"/>
    <property type="match status" value="1"/>
</dbReference>
<dbReference type="GO" id="GO:0000156">
    <property type="term" value="F:phosphorelay response regulator activity"/>
    <property type="evidence" value="ECO:0007669"/>
    <property type="project" value="InterPro"/>
</dbReference>
<dbReference type="SMART" id="SM00850">
    <property type="entry name" value="LytTR"/>
    <property type="match status" value="1"/>
</dbReference>